<dbReference type="SUPFAM" id="SSF88659">
    <property type="entry name" value="Sigma3 and sigma4 domains of RNA polymerase sigma factors"/>
    <property type="match status" value="1"/>
</dbReference>
<keyword evidence="7" id="KW-1185">Reference proteome</keyword>
<comment type="caution">
    <text evidence="6">The sequence shown here is derived from an EMBL/GenBank/DDBJ whole genome shotgun (WGS) entry which is preliminary data.</text>
</comment>
<dbReference type="InterPro" id="IPR011517">
    <property type="entry name" value="RNA_pol_sigma70_ECF-like"/>
</dbReference>
<sequence>MAEAITCLLGRWREGDRAALDELMPLMYGQMRALAGSMLRNESGSHTLSATAMVNELYLRLADGPAPVNDRAHFAALAATVLRHILLDWARGKKRDKRGGGAIHETLKENSAALEADAETILEINRLLDRLNEVDERKVKVVEMVFFGGMTYDETAEVLGISAVTVHRELRMAKAWMRSELERAPEAVPAP</sequence>
<dbReference type="PANTHER" id="PTHR43133">
    <property type="entry name" value="RNA POLYMERASE ECF-TYPE SIGMA FACTO"/>
    <property type="match status" value="1"/>
</dbReference>
<dbReference type="InterPro" id="IPR014284">
    <property type="entry name" value="RNA_pol_sigma-70_dom"/>
</dbReference>
<comment type="similarity">
    <text evidence="1">Belongs to the sigma-70 factor family. ECF subfamily.</text>
</comment>
<reference evidence="6 7" key="1">
    <citation type="submission" date="2024-12" db="EMBL/GenBank/DDBJ databases">
        <authorList>
            <person name="Lee Y."/>
        </authorList>
    </citation>
    <scope>NUCLEOTIDE SEQUENCE [LARGE SCALE GENOMIC DNA]</scope>
    <source>
        <strain evidence="6 7">03SUJ4</strain>
    </source>
</reference>
<dbReference type="Proteomes" id="UP001634747">
    <property type="component" value="Unassembled WGS sequence"/>
</dbReference>
<proteinExistence type="inferred from homology"/>
<dbReference type="NCBIfam" id="TIGR02999">
    <property type="entry name" value="Sig-70_X6"/>
    <property type="match status" value="1"/>
</dbReference>
<dbReference type="NCBIfam" id="TIGR02937">
    <property type="entry name" value="sigma70-ECF"/>
    <property type="match status" value="1"/>
</dbReference>
<feature type="domain" description="RNA polymerase sigma-70 ECF-like HTH" evidence="5">
    <location>
        <begin position="3"/>
        <end position="182"/>
    </location>
</feature>
<dbReference type="Pfam" id="PF07638">
    <property type="entry name" value="Sigma70_ECF"/>
    <property type="match status" value="1"/>
</dbReference>
<dbReference type="InterPro" id="IPR036388">
    <property type="entry name" value="WH-like_DNA-bd_sf"/>
</dbReference>
<organism evidence="6 7">
    <name type="scientific">Terriglobus aquaticus</name>
    <dbReference type="NCBI Taxonomy" id="940139"/>
    <lineage>
        <taxon>Bacteria</taxon>
        <taxon>Pseudomonadati</taxon>
        <taxon>Acidobacteriota</taxon>
        <taxon>Terriglobia</taxon>
        <taxon>Terriglobales</taxon>
        <taxon>Acidobacteriaceae</taxon>
        <taxon>Terriglobus</taxon>
    </lineage>
</organism>
<accession>A0ABW9KKB8</accession>
<keyword evidence="4" id="KW-0804">Transcription</keyword>
<dbReference type="Gene3D" id="1.10.10.10">
    <property type="entry name" value="Winged helix-like DNA-binding domain superfamily/Winged helix DNA-binding domain"/>
    <property type="match status" value="1"/>
</dbReference>
<evidence type="ECO:0000256" key="3">
    <source>
        <dbReference type="ARBA" id="ARBA00023082"/>
    </source>
</evidence>
<protein>
    <submittedName>
        <fullName evidence="6">ECF-type sigma factor</fullName>
    </submittedName>
</protein>
<keyword evidence="2" id="KW-0805">Transcription regulation</keyword>
<dbReference type="InterPro" id="IPR013325">
    <property type="entry name" value="RNA_pol_sigma_r2"/>
</dbReference>
<name>A0ABW9KKB8_9BACT</name>
<evidence type="ECO:0000256" key="2">
    <source>
        <dbReference type="ARBA" id="ARBA00023015"/>
    </source>
</evidence>
<evidence type="ECO:0000313" key="7">
    <source>
        <dbReference type="Proteomes" id="UP001634747"/>
    </source>
</evidence>
<dbReference type="InterPro" id="IPR053812">
    <property type="entry name" value="HTH_Sigma70_ECF-like"/>
</dbReference>
<evidence type="ECO:0000256" key="4">
    <source>
        <dbReference type="ARBA" id="ARBA00023163"/>
    </source>
</evidence>
<gene>
    <name evidence="6" type="ORF">ACK2TP_10725</name>
</gene>
<evidence type="ECO:0000256" key="1">
    <source>
        <dbReference type="ARBA" id="ARBA00010641"/>
    </source>
</evidence>
<evidence type="ECO:0000259" key="5">
    <source>
        <dbReference type="Pfam" id="PF07638"/>
    </source>
</evidence>
<keyword evidence="3" id="KW-0731">Sigma factor</keyword>
<dbReference type="InterPro" id="IPR013324">
    <property type="entry name" value="RNA_pol_sigma_r3/r4-like"/>
</dbReference>
<dbReference type="Gene3D" id="1.10.1740.10">
    <property type="match status" value="1"/>
</dbReference>
<dbReference type="EMBL" id="JBJYXY010000001">
    <property type="protein sequence ID" value="MFN2976235.1"/>
    <property type="molecule type" value="Genomic_DNA"/>
</dbReference>
<dbReference type="SUPFAM" id="SSF88946">
    <property type="entry name" value="Sigma2 domain of RNA polymerase sigma factors"/>
    <property type="match status" value="1"/>
</dbReference>
<dbReference type="InterPro" id="IPR039425">
    <property type="entry name" value="RNA_pol_sigma-70-like"/>
</dbReference>
<evidence type="ECO:0000313" key="6">
    <source>
        <dbReference type="EMBL" id="MFN2976235.1"/>
    </source>
</evidence>
<dbReference type="PANTHER" id="PTHR43133:SF39">
    <property type="entry name" value="SIMILAR TO RNA POLYMERASE SIGMA-E FACTOR"/>
    <property type="match status" value="1"/>
</dbReference>
<dbReference type="RefSeq" id="WP_263412278.1">
    <property type="nucleotide sequence ID" value="NZ_BAABBH010000001.1"/>
</dbReference>
<dbReference type="CDD" id="cd06171">
    <property type="entry name" value="Sigma70_r4"/>
    <property type="match status" value="1"/>
</dbReference>